<comment type="similarity">
    <text evidence="1 3">Belongs to the short-chain dehydrogenases/reductases (SDR) family.</text>
</comment>
<reference evidence="4 5" key="1">
    <citation type="submission" date="2016-04" db="EMBL/GenBank/DDBJ databases">
        <title>Draft genome of an Enterococcus thailandicus strain isolated from bovine feces.</title>
        <authorList>
            <person name="Beukers A.G."/>
            <person name="Zaheer R."/>
            <person name="Goji N."/>
            <person name="Cook S.R."/>
            <person name="Amoako K."/>
            <person name="Chaves A.V."/>
            <person name="Ward M.P."/>
            <person name="Mcallister T.A."/>
        </authorList>
    </citation>
    <scope>NUCLEOTIDE SEQUENCE [LARGE SCALE GENOMIC DNA]</scope>
    <source>
        <strain evidence="4 5">F0711D 46</strain>
    </source>
</reference>
<dbReference type="GO" id="GO:0048038">
    <property type="term" value="F:quinone binding"/>
    <property type="evidence" value="ECO:0007669"/>
    <property type="project" value="TreeGrafter"/>
</dbReference>
<organism evidence="4 5">
    <name type="scientific">Enterococcus thailandicus</name>
    <dbReference type="NCBI Taxonomy" id="417368"/>
    <lineage>
        <taxon>Bacteria</taxon>
        <taxon>Bacillati</taxon>
        <taxon>Bacillota</taxon>
        <taxon>Bacilli</taxon>
        <taxon>Lactobacillales</taxon>
        <taxon>Enterococcaceae</taxon>
        <taxon>Enterococcus</taxon>
    </lineage>
</organism>
<comment type="caution">
    <text evidence="4">The sequence shown here is derived from an EMBL/GenBank/DDBJ whole genome shotgun (WGS) entry which is preliminary data.</text>
</comment>
<dbReference type="SUPFAM" id="SSF51735">
    <property type="entry name" value="NAD(P)-binding Rossmann-fold domains"/>
    <property type="match status" value="1"/>
</dbReference>
<dbReference type="Gene3D" id="3.40.50.720">
    <property type="entry name" value="NAD(P)-binding Rossmann-like Domain"/>
    <property type="match status" value="1"/>
</dbReference>
<dbReference type="AlphaFoldDB" id="A0A179EST8"/>
<dbReference type="GO" id="GO:0016616">
    <property type="term" value="F:oxidoreductase activity, acting on the CH-OH group of donors, NAD or NADP as acceptor"/>
    <property type="evidence" value="ECO:0007669"/>
    <property type="project" value="TreeGrafter"/>
</dbReference>
<proteinExistence type="inferred from homology"/>
<dbReference type="InterPro" id="IPR036291">
    <property type="entry name" value="NAD(P)-bd_dom_sf"/>
</dbReference>
<gene>
    <name evidence="4" type="ORF">A6E74_02455</name>
</gene>
<dbReference type="PROSITE" id="PS00061">
    <property type="entry name" value="ADH_SHORT"/>
    <property type="match status" value="1"/>
</dbReference>
<dbReference type="GO" id="GO:0006633">
    <property type="term" value="P:fatty acid biosynthetic process"/>
    <property type="evidence" value="ECO:0007669"/>
    <property type="project" value="TreeGrafter"/>
</dbReference>
<dbReference type="PANTHER" id="PTHR42760:SF133">
    <property type="entry name" value="3-OXOACYL-[ACYL-CARRIER-PROTEIN] REDUCTASE"/>
    <property type="match status" value="1"/>
</dbReference>
<evidence type="ECO:0000313" key="4">
    <source>
        <dbReference type="EMBL" id="OAQ56291.1"/>
    </source>
</evidence>
<protein>
    <recommendedName>
        <fullName evidence="6">3-oxoacyl-ACP reductase</fullName>
    </recommendedName>
</protein>
<keyword evidence="2" id="KW-0560">Oxidoreductase</keyword>
<evidence type="ECO:0000256" key="3">
    <source>
        <dbReference type="RuleBase" id="RU000363"/>
    </source>
</evidence>
<dbReference type="Proteomes" id="UP000078516">
    <property type="component" value="Unassembled WGS sequence"/>
</dbReference>
<accession>A0A179EST8</accession>
<dbReference type="InterPro" id="IPR020904">
    <property type="entry name" value="Sc_DH/Rdtase_CS"/>
</dbReference>
<dbReference type="PRINTS" id="PR00080">
    <property type="entry name" value="SDRFAMILY"/>
</dbReference>
<name>A0A179EST8_ENTTH</name>
<dbReference type="EMBL" id="LWMN01000010">
    <property type="protein sequence ID" value="OAQ56291.1"/>
    <property type="molecule type" value="Genomic_DNA"/>
</dbReference>
<keyword evidence="5" id="KW-1185">Reference proteome</keyword>
<evidence type="ECO:0008006" key="6">
    <source>
        <dbReference type="Google" id="ProtNLM"/>
    </source>
</evidence>
<evidence type="ECO:0000256" key="1">
    <source>
        <dbReference type="ARBA" id="ARBA00006484"/>
    </source>
</evidence>
<dbReference type="Pfam" id="PF00106">
    <property type="entry name" value="adh_short"/>
    <property type="match status" value="1"/>
</dbReference>
<dbReference type="PANTHER" id="PTHR42760">
    <property type="entry name" value="SHORT-CHAIN DEHYDROGENASES/REDUCTASES FAMILY MEMBER"/>
    <property type="match status" value="1"/>
</dbReference>
<dbReference type="PRINTS" id="PR00081">
    <property type="entry name" value="GDHRDH"/>
</dbReference>
<dbReference type="InterPro" id="IPR002347">
    <property type="entry name" value="SDR_fam"/>
</dbReference>
<evidence type="ECO:0000256" key="2">
    <source>
        <dbReference type="ARBA" id="ARBA00023002"/>
    </source>
</evidence>
<sequence length="266" mass="29585">MNMNKVALITGGTKGIGRGLVETYLLNGYSVATFSSEKINTESLRETYVDFPEDKLHVKTLDIRNEDLSRKFVREVIEKFGRIDTYIFNAGICQDKSFGKMTGKEWTEVISVNFTSAFGMTQEVFRQMKKQTGRKTIFFMTSLSGLEGSFGQANYAGSKAGLIGLSKSLAIEGKKYEIEVNAISPAALTDMTSPIIEKITQNCKNTGELFPDDWKIGSPKEVAQSIYELSNYSKLGTGKIFSLNGLKIEVYKPNAKVSFSMEKEND</sequence>
<evidence type="ECO:0000313" key="5">
    <source>
        <dbReference type="Proteomes" id="UP000078516"/>
    </source>
</evidence>